<evidence type="ECO:0000313" key="4">
    <source>
        <dbReference type="EMBL" id="BFO70534.1"/>
    </source>
</evidence>
<evidence type="ECO:0000256" key="1">
    <source>
        <dbReference type="ARBA" id="ARBA00023125"/>
    </source>
</evidence>
<organism evidence="4">
    <name type="scientific">Prevotella sp. GTC17253</name>
    <dbReference type="NCBI Taxonomy" id="3236793"/>
    <lineage>
        <taxon>Bacteria</taxon>
        <taxon>Pseudomonadati</taxon>
        <taxon>Bacteroidota</taxon>
        <taxon>Bacteroidia</taxon>
        <taxon>Bacteroidales</taxon>
        <taxon>Prevotellaceae</taxon>
        <taxon>Prevotella</taxon>
    </lineage>
</organism>
<sequence>MQKNNITTQYRVELKEKILKVSMQEFQKNGIKAVKMDDIANKLLISKRTLYELYANKEELLYEGLKKIEEAYDEHMVEFSSSPENGVMEVIIEFYRIQMAKLSEINPLFFSELHKYTRIISYLDSKRRERDSKSDSFFEKGVKEGYFRADADYGIISEIANYAVQGIMEEKLYQKYTPRRVFRNALLLFIRGLCTDKGLMIIDSKLHA</sequence>
<dbReference type="Pfam" id="PF00440">
    <property type="entry name" value="TetR_N"/>
    <property type="match status" value="1"/>
</dbReference>
<dbReference type="InterPro" id="IPR009057">
    <property type="entry name" value="Homeodomain-like_sf"/>
</dbReference>
<dbReference type="PANTHER" id="PTHR30328:SF54">
    <property type="entry name" value="HTH-TYPE TRANSCRIPTIONAL REPRESSOR SCO4008"/>
    <property type="match status" value="1"/>
</dbReference>
<feature type="domain" description="HTH tetR-type" evidence="3">
    <location>
        <begin position="12"/>
        <end position="72"/>
    </location>
</feature>
<accession>A0AB33ITH6</accession>
<dbReference type="AlphaFoldDB" id="A0AB33ITH6"/>
<name>A0AB33ITH6_9BACT</name>
<dbReference type="PANTHER" id="PTHR30328">
    <property type="entry name" value="TRANSCRIPTIONAL REPRESSOR"/>
    <property type="match status" value="1"/>
</dbReference>
<evidence type="ECO:0000256" key="2">
    <source>
        <dbReference type="PROSITE-ProRule" id="PRU00335"/>
    </source>
</evidence>
<dbReference type="EMBL" id="AP035785">
    <property type="protein sequence ID" value="BFO70534.1"/>
    <property type="molecule type" value="Genomic_DNA"/>
</dbReference>
<dbReference type="Gene3D" id="1.10.357.10">
    <property type="entry name" value="Tetracycline Repressor, domain 2"/>
    <property type="match status" value="1"/>
</dbReference>
<protein>
    <submittedName>
        <fullName evidence="4">TetR/AcrR family transcriptional regulator</fullName>
    </submittedName>
</protein>
<keyword evidence="1 2" id="KW-0238">DNA-binding</keyword>
<dbReference type="GO" id="GO:0003677">
    <property type="term" value="F:DNA binding"/>
    <property type="evidence" value="ECO:0007669"/>
    <property type="project" value="UniProtKB-UniRule"/>
</dbReference>
<dbReference type="InterPro" id="IPR050109">
    <property type="entry name" value="HTH-type_TetR-like_transc_reg"/>
</dbReference>
<gene>
    <name evidence="4" type="ORF">GTC17253_05000</name>
</gene>
<dbReference type="SUPFAM" id="SSF46689">
    <property type="entry name" value="Homeodomain-like"/>
    <property type="match status" value="1"/>
</dbReference>
<proteinExistence type="predicted"/>
<evidence type="ECO:0000259" key="3">
    <source>
        <dbReference type="PROSITE" id="PS50977"/>
    </source>
</evidence>
<feature type="DNA-binding region" description="H-T-H motif" evidence="2">
    <location>
        <begin position="35"/>
        <end position="54"/>
    </location>
</feature>
<dbReference type="InterPro" id="IPR001647">
    <property type="entry name" value="HTH_TetR"/>
</dbReference>
<dbReference type="Gene3D" id="1.10.10.60">
    <property type="entry name" value="Homeodomain-like"/>
    <property type="match status" value="1"/>
</dbReference>
<reference evidence="4" key="1">
    <citation type="submission" date="2024-07" db="EMBL/GenBank/DDBJ databases">
        <title>Complete genome sequence of Prevotella sp. YM-2024 GTC17253.</title>
        <authorList>
            <person name="Hayashi M."/>
            <person name="Muto Y."/>
            <person name="Tanaka K."/>
            <person name="Niwa H."/>
        </authorList>
    </citation>
    <scope>NUCLEOTIDE SEQUENCE</scope>
    <source>
        <strain evidence="4">GTC17253</strain>
    </source>
</reference>
<dbReference type="PROSITE" id="PS50977">
    <property type="entry name" value="HTH_TETR_2"/>
    <property type="match status" value="1"/>
</dbReference>
<dbReference type="InterPro" id="IPR036271">
    <property type="entry name" value="Tet_transcr_reg_TetR-rel_C_sf"/>
</dbReference>
<dbReference type="SUPFAM" id="SSF48498">
    <property type="entry name" value="Tetracyclin repressor-like, C-terminal domain"/>
    <property type="match status" value="1"/>
</dbReference>